<keyword evidence="2" id="KW-1133">Transmembrane helix</keyword>
<dbReference type="AlphaFoldDB" id="A0AA91DGQ6"/>
<feature type="transmembrane region" description="Helical" evidence="2">
    <location>
        <begin position="15"/>
        <end position="35"/>
    </location>
</feature>
<evidence type="ECO:0000313" key="4">
    <source>
        <dbReference type="Proteomes" id="UP000077852"/>
    </source>
</evidence>
<comment type="caution">
    <text evidence="3">The sequence shown here is derived from an EMBL/GenBank/DDBJ whole genome shotgun (WGS) entry which is preliminary data.</text>
</comment>
<feature type="transmembrane region" description="Helical" evidence="2">
    <location>
        <begin position="47"/>
        <end position="68"/>
    </location>
</feature>
<evidence type="ECO:0000256" key="1">
    <source>
        <dbReference type="SAM" id="MobiDB-lite"/>
    </source>
</evidence>
<dbReference type="EMBL" id="LVHG01000106">
    <property type="protein sequence ID" value="OAK55055.1"/>
    <property type="molecule type" value="Genomic_DNA"/>
</dbReference>
<reference evidence="3 4" key="1">
    <citation type="submission" date="2016-03" db="EMBL/GenBank/DDBJ databases">
        <title>Genome sequence of Variovorax paradoxus KB5.</title>
        <authorList>
            <person name="Jeong H."/>
            <person name="Hong C.E."/>
            <person name="Jo S.H."/>
            <person name="Park J.M."/>
        </authorList>
    </citation>
    <scope>NUCLEOTIDE SEQUENCE [LARGE SCALE GENOMIC DNA]</scope>
    <source>
        <strain evidence="3 4">KB5</strain>
    </source>
</reference>
<feature type="region of interest" description="Disordered" evidence="1">
    <location>
        <begin position="116"/>
        <end position="138"/>
    </location>
</feature>
<evidence type="ECO:0000256" key="2">
    <source>
        <dbReference type="SAM" id="Phobius"/>
    </source>
</evidence>
<evidence type="ECO:0000313" key="3">
    <source>
        <dbReference type="EMBL" id="OAK55055.1"/>
    </source>
</evidence>
<proteinExistence type="predicted"/>
<keyword evidence="2" id="KW-0472">Membrane</keyword>
<gene>
    <name evidence="3" type="ORF">A3K87_04465</name>
</gene>
<dbReference type="Proteomes" id="UP000077852">
    <property type="component" value="Unassembled WGS sequence"/>
</dbReference>
<name>A0AA91DGQ6_VARPD</name>
<keyword evidence="2" id="KW-0812">Transmembrane</keyword>
<sequence>MQDWLKKLFTEPQTLGIIVSSALVGLFAGLAQGVVEKRHGGWGGFLRALLTGVSVAVIVGLGIEGFVVSETLRLAIVGACAVVSEDIWMGLRSVGGAMRSDPLGFAVRVLDAVRGRDHTARNPPNPDLAPQPDERSKP</sequence>
<dbReference type="RefSeq" id="WP_081271651.1">
    <property type="nucleotide sequence ID" value="NZ_LVHG01000106.1"/>
</dbReference>
<organism evidence="3 4">
    <name type="scientific">Variovorax paradoxus</name>
    <dbReference type="NCBI Taxonomy" id="34073"/>
    <lineage>
        <taxon>Bacteria</taxon>
        <taxon>Pseudomonadati</taxon>
        <taxon>Pseudomonadota</taxon>
        <taxon>Betaproteobacteria</taxon>
        <taxon>Burkholderiales</taxon>
        <taxon>Comamonadaceae</taxon>
        <taxon>Variovorax</taxon>
    </lineage>
</organism>
<accession>A0AA91DGQ6</accession>
<evidence type="ECO:0008006" key="5">
    <source>
        <dbReference type="Google" id="ProtNLM"/>
    </source>
</evidence>
<protein>
    <recommendedName>
        <fullName evidence="5">Holin</fullName>
    </recommendedName>
</protein>